<dbReference type="EMBL" id="QJKJ01000554">
    <property type="protein sequence ID" value="RDY11915.1"/>
    <property type="molecule type" value="Genomic_DNA"/>
</dbReference>
<evidence type="ECO:0000259" key="2">
    <source>
        <dbReference type="Pfam" id="PF03732"/>
    </source>
</evidence>
<evidence type="ECO:0000313" key="3">
    <source>
        <dbReference type="EMBL" id="RDY11915.1"/>
    </source>
</evidence>
<feature type="region of interest" description="Disordered" evidence="1">
    <location>
        <begin position="216"/>
        <end position="236"/>
    </location>
</feature>
<organism evidence="3 4">
    <name type="scientific">Mucuna pruriens</name>
    <name type="common">Velvet bean</name>
    <name type="synonym">Dolichos pruriens</name>
    <dbReference type="NCBI Taxonomy" id="157652"/>
    <lineage>
        <taxon>Eukaryota</taxon>
        <taxon>Viridiplantae</taxon>
        <taxon>Streptophyta</taxon>
        <taxon>Embryophyta</taxon>
        <taxon>Tracheophyta</taxon>
        <taxon>Spermatophyta</taxon>
        <taxon>Magnoliopsida</taxon>
        <taxon>eudicotyledons</taxon>
        <taxon>Gunneridae</taxon>
        <taxon>Pentapetalae</taxon>
        <taxon>rosids</taxon>
        <taxon>fabids</taxon>
        <taxon>Fabales</taxon>
        <taxon>Fabaceae</taxon>
        <taxon>Papilionoideae</taxon>
        <taxon>50 kb inversion clade</taxon>
        <taxon>NPAAA clade</taxon>
        <taxon>indigoferoid/millettioid clade</taxon>
        <taxon>Phaseoleae</taxon>
        <taxon>Mucuna</taxon>
    </lineage>
</organism>
<evidence type="ECO:0000256" key="1">
    <source>
        <dbReference type="SAM" id="MobiDB-lite"/>
    </source>
</evidence>
<evidence type="ECO:0000313" key="4">
    <source>
        <dbReference type="Proteomes" id="UP000257109"/>
    </source>
</evidence>
<feature type="non-terminal residue" evidence="3">
    <location>
        <position position="1"/>
    </location>
</feature>
<dbReference type="Pfam" id="PF03732">
    <property type="entry name" value="Retrotrans_gag"/>
    <property type="match status" value="1"/>
</dbReference>
<dbReference type="Proteomes" id="UP000257109">
    <property type="component" value="Unassembled WGS sequence"/>
</dbReference>
<comment type="caution">
    <text evidence="3">The sequence shown here is derived from an EMBL/GenBank/DDBJ whole genome shotgun (WGS) entry which is preliminary data.</text>
</comment>
<protein>
    <recommendedName>
        <fullName evidence="2">Retrotransposon gag domain-containing protein</fullName>
    </recommendedName>
</protein>
<proteinExistence type="predicted"/>
<dbReference type="PANTHER" id="PTHR35046">
    <property type="entry name" value="ZINC KNUCKLE (CCHC-TYPE) FAMILY PROTEIN"/>
    <property type="match status" value="1"/>
</dbReference>
<dbReference type="InterPro" id="IPR005162">
    <property type="entry name" value="Retrotrans_gag_dom"/>
</dbReference>
<gene>
    <name evidence="3" type="ORF">CR513_03351</name>
</gene>
<name>A0A371IA97_MUCPR</name>
<accession>A0A371IA97</accession>
<feature type="region of interest" description="Disordered" evidence="1">
    <location>
        <begin position="65"/>
        <end position="91"/>
    </location>
</feature>
<sequence length="397" mass="45522">MEGPSIDWENLPLKSKFMISYIRELGEKLDKVGKGLDSVQKDTQSVNAKVEALSKGKVERAKIASMHESGGSYGGDNLSASSGERRRSSRSSMGKDVREIFFGYALVWWNQVLKEIKSDKKGPCEGWRDLKHLMKERFVPSSYIWDLHVKLQRLHQGSYSVEEYHTEMEMDLLRTQIKENEEVTIARFLHSLKREIQDVMELKHYKNLSELVHQDIKGKEREKDRTRREKSPKKRSEAFIGQKELTLIPTPMPPTTSSIKCFKCLEKGYIASQCPNRSVMIMKDVGEIESGSFMKEVSTSNESESLSDGSHYKGDLLMVRRLMNSHVREEAETQRENIFHSRCLILGNLCLMITNGGSCVSVASERLVNKLALPTIAHLRSYRLQWISEKGKFLVDR</sequence>
<keyword evidence="4" id="KW-1185">Reference proteome</keyword>
<feature type="domain" description="Retrotransposon gag" evidence="2">
    <location>
        <begin position="101"/>
        <end position="193"/>
    </location>
</feature>
<dbReference type="PANTHER" id="PTHR35046:SF9">
    <property type="entry name" value="RNA-DIRECTED DNA POLYMERASE"/>
    <property type="match status" value="1"/>
</dbReference>
<dbReference type="OrthoDB" id="1747743at2759"/>
<reference evidence="3" key="1">
    <citation type="submission" date="2018-05" db="EMBL/GenBank/DDBJ databases">
        <title>Draft genome of Mucuna pruriens seed.</title>
        <authorList>
            <person name="Nnadi N.E."/>
            <person name="Vos R."/>
            <person name="Hasami M.H."/>
            <person name="Devisetty U.K."/>
            <person name="Aguiy J.C."/>
        </authorList>
    </citation>
    <scope>NUCLEOTIDE SEQUENCE [LARGE SCALE GENOMIC DNA]</scope>
    <source>
        <strain evidence="3">JCA_2017</strain>
    </source>
</reference>
<dbReference type="AlphaFoldDB" id="A0A371IA97"/>